<reference evidence="7 8" key="1">
    <citation type="submission" date="2016-11" db="EMBL/GenBank/DDBJ databases">
        <authorList>
            <person name="Jaros S."/>
            <person name="Januszkiewicz K."/>
            <person name="Wedrychowicz H."/>
        </authorList>
    </citation>
    <scope>NUCLEOTIDE SEQUENCE [LARGE SCALE GENOMIC DNA]</scope>
    <source>
        <strain evidence="7 8">DSM 14828</strain>
    </source>
</reference>
<evidence type="ECO:0000256" key="1">
    <source>
        <dbReference type="ARBA" id="ARBA00022741"/>
    </source>
</evidence>
<dbReference type="Gene3D" id="3.40.50.300">
    <property type="entry name" value="P-loop containing nucleotide triphosphate hydrolases"/>
    <property type="match status" value="1"/>
</dbReference>
<dbReference type="InterPro" id="IPR058031">
    <property type="entry name" value="AAA_lid_NorR"/>
</dbReference>
<keyword evidence="3" id="KW-0805">Transcription regulation</keyword>
<evidence type="ECO:0000259" key="5">
    <source>
        <dbReference type="PROSITE" id="PS50045"/>
    </source>
</evidence>
<dbReference type="RefSeq" id="WP_159432066.1">
    <property type="nucleotide sequence ID" value="NZ_FQTU01000005.1"/>
</dbReference>
<evidence type="ECO:0000313" key="8">
    <source>
        <dbReference type="Proteomes" id="UP000184251"/>
    </source>
</evidence>
<evidence type="ECO:0000313" key="7">
    <source>
        <dbReference type="EMBL" id="SHE70133.1"/>
    </source>
</evidence>
<dbReference type="InterPro" id="IPR002078">
    <property type="entry name" value="Sigma_54_int"/>
</dbReference>
<dbReference type="EMBL" id="FQTU01000005">
    <property type="protein sequence ID" value="SHE70133.1"/>
    <property type="molecule type" value="Genomic_DNA"/>
</dbReference>
<dbReference type="Pfam" id="PF00158">
    <property type="entry name" value="Sigma54_activat"/>
    <property type="match status" value="1"/>
</dbReference>
<dbReference type="PANTHER" id="PTHR32071:SF57">
    <property type="entry name" value="C4-DICARBOXYLATE TRANSPORT TRANSCRIPTIONAL REGULATORY PROTEIN DCTD"/>
    <property type="match status" value="1"/>
</dbReference>
<dbReference type="SUPFAM" id="SSF55785">
    <property type="entry name" value="PYP-like sensor domain (PAS domain)"/>
    <property type="match status" value="1"/>
</dbReference>
<keyword evidence="1" id="KW-0547">Nucleotide-binding</keyword>
<dbReference type="PROSITE" id="PS00675">
    <property type="entry name" value="SIGMA54_INTERACT_1"/>
    <property type="match status" value="1"/>
</dbReference>
<name>A0A1M4VMP7_9FIRM</name>
<dbReference type="InterPro" id="IPR025944">
    <property type="entry name" value="Sigma_54_int_dom_CS"/>
</dbReference>
<protein>
    <submittedName>
        <fullName evidence="7">PAS domain S-box-containing protein</fullName>
    </submittedName>
</protein>
<dbReference type="CDD" id="cd00009">
    <property type="entry name" value="AAA"/>
    <property type="match status" value="1"/>
</dbReference>
<evidence type="ECO:0000259" key="6">
    <source>
        <dbReference type="PROSITE" id="PS50112"/>
    </source>
</evidence>
<dbReference type="PROSITE" id="PS50045">
    <property type="entry name" value="SIGMA54_INTERACT_4"/>
    <property type="match status" value="1"/>
</dbReference>
<dbReference type="SMART" id="SM00382">
    <property type="entry name" value="AAA"/>
    <property type="match status" value="1"/>
</dbReference>
<dbReference type="GO" id="GO:0005524">
    <property type="term" value="F:ATP binding"/>
    <property type="evidence" value="ECO:0007669"/>
    <property type="project" value="UniProtKB-KW"/>
</dbReference>
<dbReference type="Gene3D" id="3.30.450.20">
    <property type="entry name" value="PAS domain"/>
    <property type="match status" value="1"/>
</dbReference>
<dbReference type="Proteomes" id="UP000184251">
    <property type="component" value="Unassembled WGS sequence"/>
</dbReference>
<dbReference type="SUPFAM" id="SSF46689">
    <property type="entry name" value="Homeodomain-like"/>
    <property type="match status" value="1"/>
</dbReference>
<dbReference type="PROSITE" id="PS00688">
    <property type="entry name" value="SIGMA54_INTERACT_3"/>
    <property type="match status" value="1"/>
</dbReference>
<keyword evidence="8" id="KW-1185">Reference proteome</keyword>
<dbReference type="InterPro" id="IPR002197">
    <property type="entry name" value="HTH_Fis"/>
</dbReference>
<organism evidence="7 8">
    <name type="scientific">Alkalibacter saccharofermentans DSM 14828</name>
    <dbReference type="NCBI Taxonomy" id="1120975"/>
    <lineage>
        <taxon>Bacteria</taxon>
        <taxon>Bacillati</taxon>
        <taxon>Bacillota</taxon>
        <taxon>Clostridia</taxon>
        <taxon>Eubacteriales</taxon>
        <taxon>Eubacteriaceae</taxon>
        <taxon>Alkalibacter</taxon>
    </lineage>
</organism>
<gene>
    <name evidence="7" type="ORF">SAMN02746064_01045</name>
</gene>
<dbReference type="SUPFAM" id="SSF52540">
    <property type="entry name" value="P-loop containing nucleoside triphosphate hydrolases"/>
    <property type="match status" value="1"/>
</dbReference>
<dbReference type="PROSITE" id="PS50112">
    <property type="entry name" value="PAS"/>
    <property type="match status" value="1"/>
</dbReference>
<dbReference type="Pfam" id="PF13426">
    <property type="entry name" value="PAS_9"/>
    <property type="match status" value="1"/>
</dbReference>
<dbReference type="CDD" id="cd00130">
    <property type="entry name" value="PAS"/>
    <property type="match status" value="1"/>
</dbReference>
<dbReference type="Gene3D" id="1.10.10.60">
    <property type="entry name" value="Homeodomain-like"/>
    <property type="match status" value="1"/>
</dbReference>
<keyword evidence="2" id="KW-0067">ATP-binding</keyword>
<keyword evidence="4" id="KW-0804">Transcription</keyword>
<dbReference type="GO" id="GO:0006355">
    <property type="term" value="P:regulation of DNA-templated transcription"/>
    <property type="evidence" value="ECO:0007669"/>
    <property type="project" value="InterPro"/>
</dbReference>
<feature type="domain" description="PAS" evidence="6">
    <location>
        <begin position="23"/>
        <end position="63"/>
    </location>
</feature>
<feature type="domain" description="Sigma-54 factor interaction" evidence="5">
    <location>
        <begin position="158"/>
        <end position="387"/>
    </location>
</feature>
<accession>A0A1M4VMP7</accession>
<dbReference type="OrthoDB" id="9803970at2"/>
<dbReference type="PANTHER" id="PTHR32071">
    <property type="entry name" value="TRANSCRIPTIONAL REGULATORY PROTEIN"/>
    <property type="match status" value="1"/>
</dbReference>
<dbReference type="STRING" id="1120975.SAMN02746064_01045"/>
<dbReference type="InterPro" id="IPR027417">
    <property type="entry name" value="P-loop_NTPase"/>
</dbReference>
<dbReference type="InterPro" id="IPR035965">
    <property type="entry name" value="PAS-like_dom_sf"/>
</dbReference>
<dbReference type="GO" id="GO:0043565">
    <property type="term" value="F:sequence-specific DNA binding"/>
    <property type="evidence" value="ECO:0007669"/>
    <property type="project" value="InterPro"/>
</dbReference>
<evidence type="ECO:0000256" key="2">
    <source>
        <dbReference type="ARBA" id="ARBA00022840"/>
    </source>
</evidence>
<dbReference type="Pfam" id="PF02954">
    <property type="entry name" value="HTH_8"/>
    <property type="match status" value="1"/>
</dbReference>
<dbReference type="InterPro" id="IPR000014">
    <property type="entry name" value="PAS"/>
</dbReference>
<dbReference type="FunFam" id="3.40.50.300:FF:000006">
    <property type="entry name" value="DNA-binding transcriptional regulator NtrC"/>
    <property type="match status" value="1"/>
</dbReference>
<evidence type="ECO:0000256" key="4">
    <source>
        <dbReference type="ARBA" id="ARBA00023163"/>
    </source>
</evidence>
<dbReference type="InterPro" id="IPR025662">
    <property type="entry name" value="Sigma_54_int_dom_ATP-bd_1"/>
</dbReference>
<dbReference type="Gene3D" id="1.10.8.60">
    <property type="match status" value="1"/>
</dbReference>
<evidence type="ECO:0000256" key="3">
    <source>
        <dbReference type="ARBA" id="ARBA00023015"/>
    </source>
</evidence>
<sequence>MNNSVDLSYETKYRELLLEIGAVMESTPDAIYTIDSKGIVLRFNSMLKKILNVDTSKILGKNLKDLKERGIFPENVALLCLEQKKEITLTQKLDDGKHVMISSYPMFKGNEVIFVVTKIRDMTELVQMKNELEQIKRLSSNYYRELKILRKMAESSDVIAQSDAMKNVIDLARRVAQVDTTVLISGESGTGKEVIAKIIHSEGKRKNGPFVKINCGAIPENLLESELFGYAEGSFTGALKKGKPGLFEVATGGTLLLDEIGDLPFLLQVKLLRVLQDSEFYRVGDVAPTKTDVRVIAATNRNLEEMVKKRLFREDLYYRLNVVQITIPPLRERKNDIIPLIYHFISKFNEKYNFNKNINSDAVEMLLDYDWPGNVRELENTIENMLVLSPTNSLSLETVPKSISEKVDLANEHRENARTTTLGTLVASYEKKVINDALENSKDFEEAAKILGVHRTTLLRKLKK</sequence>
<dbReference type="AlphaFoldDB" id="A0A1M4VMP7"/>
<dbReference type="NCBIfam" id="TIGR00229">
    <property type="entry name" value="sensory_box"/>
    <property type="match status" value="1"/>
</dbReference>
<proteinExistence type="predicted"/>
<dbReference type="InterPro" id="IPR003593">
    <property type="entry name" value="AAA+_ATPase"/>
</dbReference>
<dbReference type="InterPro" id="IPR009057">
    <property type="entry name" value="Homeodomain-like_sf"/>
</dbReference>
<dbReference type="Pfam" id="PF25601">
    <property type="entry name" value="AAA_lid_14"/>
    <property type="match status" value="1"/>
</dbReference>